<reference evidence="3 4" key="1">
    <citation type="submission" date="2014-04" db="EMBL/GenBank/DDBJ databases">
        <authorList>
            <person name="Sears C."/>
            <person name="Carroll K."/>
            <person name="Sack B.R."/>
            <person name="Qadri F."/>
            <person name="Myers L.L."/>
            <person name="Chung G.-T."/>
            <person name="Escheverria P."/>
            <person name="Fraser C.M."/>
            <person name="Sadzewicz L."/>
            <person name="Shefchek K.A."/>
            <person name="Tallon L."/>
            <person name="Das S.P."/>
            <person name="Daugherty S."/>
            <person name="Mongodin E.F."/>
        </authorList>
    </citation>
    <scope>NUCLEOTIDE SEQUENCE [LARGE SCALE GENOMIC DNA]</scope>
    <source>
        <strain evidence="3 4">3776 D15 i</strain>
    </source>
</reference>
<dbReference type="AlphaFoldDB" id="A0AB34LGW1"/>
<evidence type="ECO:0000313" key="4">
    <source>
        <dbReference type="Proteomes" id="UP000027850"/>
    </source>
</evidence>
<evidence type="ECO:0000313" key="2">
    <source>
        <dbReference type="EMBL" id="KDS39623.1"/>
    </source>
</evidence>
<comment type="caution">
    <text evidence="3">The sequence shown here is derived from an EMBL/GenBank/DDBJ whole genome shotgun (WGS) entry which is preliminary data.</text>
</comment>
<proteinExistence type="predicted"/>
<name>A0AB34LGW1_PARDI</name>
<organism evidence="3 4">
    <name type="scientific">Parabacteroides distasonis str. 3776 D15 i</name>
    <dbReference type="NCBI Taxonomy" id="1339342"/>
    <lineage>
        <taxon>Bacteria</taxon>
        <taxon>Pseudomonadati</taxon>
        <taxon>Bacteroidota</taxon>
        <taxon>Bacteroidia</taxon>
        <taxon>Bacteroidales</taxon>
        <taxon>Tannerellaceae</taxon>
        <taxon>Parabacteroides</taxon>
    </lineage>
</organism>
<dbReference type="Proteomes" id="UP000027850">
    <property type="component" value="Unassembled WGS sequence"/>
</dbReference>
<evidence type="ECO:0000313" key="3">
    <source>
        <dbReference type="EMBL" id="KDS42364.1"/>
    </source>
</evidence>
<gene>
    <name evidence="3" type="ORF">M091_3264</name>
    <name evidence="2" type="ORF">M091_4175</name>
    <name evidence="1" type="ORF">M091_5142</name>
</gene>
<evidence type="ECO:0000313" key="1">
    <source>
        <dbReference type="EMBL" id="KDS38036.1"/>
    </source>
</evidence>
<sequence length="51" mass="6080">MAIKVFLCFMLLCSIIYVFLHIQNISLMEKTVIYSIFFKQEFCTFTGLFPF</sequence>
<accession>A0AB34LGW1</accession>
<dbReference type="EMBL" id="JNHK01000002">
    <property type="protein sequence ID" value="KDS42364.1"/>
    <property type="molecule type" value="Genomic_DNA"/>
</dbReference>
<protein>
    <submittedName>
        <fullName evidence="3">Uncharacterized protein</fullName>
    </submittedName>
</protein>
<dbReference type="EMBL" id="JNHK01000055">
    <property type="protein sequence ID" value="KDS39623.1"/>
    <property type="molecule type" value="Genomic_DNA"/>
</dbReference>
<dbReference type="EMBL" id="JNHK01000086">
    <property type="protein sequence ID" value="KDS38036.1"/>
    <property type="molecule type" value="Genomic_DNA"/>
</dbReference>